<proteinExistence type="predicted"/>
<feature type="compositionally biased region" description="Acidic residues" evidence="2">
    <location>
        <begin position="1432"/>
        <end position="1443"/>
    </location>
</feature>
<feature type="compositionally biased region" description="Low complexity" evidence="2">
    <location>
        <begin position="789"/>
        <end position="798"/>
    </location>
</feature>
<sequence>MRSSSGFNRTSYSPPRVYAPTQIPVQQQYVSRLPPQTSSYTRSQVSYPGIIGGTQYLHPQAGLSSIPSSRPLGSSVLTVPTPISYNNFIDQRPVSIQTGSYSPPRVIQAPTIATSTVANQLPAQLQTSYKQVNPLDGSYYNTNVFEQSQIQKTMNTTQIVRKFNNTSTHVAAQNSDQINEIQLDRIKVYKKANVEKFFGRDVTIDCNYEPYKLFSTKELRGFLVNGFQEFEQNLKKLEQRFSGLESSFYHLLHKGDTPKDIFDRFLVTLDKRVEKFFESFDESVIQGRGLAADYFDTSVLRNDYEFWNFRSVVKQGVIEISNKLNDLFVSRENSTYYDAQIIRCIETIIKLYSFLKSDLNTILNKSILKCGKILEACTYFYENGEGVKTINFADYIQLDVASLISQYSDEFDRTYPVLLNKKQIVTEKFHDILKDKSTQNQFDLKQLVRSVFQRERRKLYRTIYNSIVNNGKNELELSEEMLSLNKTITDKMNKIKSKYLTIKNDPLFMEVLTGRMNIEYLKNSPTLFEENSQTVLLLEKFMVNTQQFYEDIKDALSDIIYYKQKEQDINKDILQGILSKAVYDLNQQEKIIQDKGDMSELILYQFQVLEKSLSSDHNRQNVDTNLESTLMKQLKNNQTNYHLHNVAADLARQEKQREEQRKAMKDNQFQKTKEFSSQIANLMTKPMIDKERNMYPVKDNNYDQYDDDDRNYDQSSSLKGLADKLLQTIKQKREEELEKERKLKEEQEEIRYMKEQQYKEERERMQLEKQRMVESTSKKFQERREQEQAEFQQRIQMRQLDEKERRERELDRQREEDYKKQRQNEEKQKQREEEERQRKAKDEELKQRKLQDEENRRQRDEELKRQKDLELKKQREEDERKQQLEQERKLQQQAEQEKRKQAELEKRKKAEEEENKRIEEQKKRDQQKKIEQEELKKKQEQEEQKRKEEQRIKDEQFRIQQEELKKKKEQEEQKRKEEQRIRDEQLRVQQEEQKKRLEEEQRKKIQQQQEEEMRKKKIQEELELKKKEEEEQRKKQQELDRLKKEEEERIKKIEEQKKKEQMEQDRLKKEEEERKKKLEEQKRKEQMEQERLKKEEEDRLKKAKYEEEEKERKRILEEKQKEEQNKKDQKGSGFNYDDIGGSEESGSQYKDEFDIDDYDEILGKDNSKNKKANETSKNTKGFDQDDLYEEIAEDSDNFNDFTGKLNKPATATAGAINVNNNVKKPEPIQSKVKNDKYDDFEDLDDNFDDFDDDDLEDKKKTEQPPAKTNLPSLSNNTKKAEDSKRSNIQNSYEDDFEEFDDFSDKKKKDDQKPAQQVQEQKKSDKKSDIDYFEDIEEDIDVLMGDTSNNKNDKSGNNISKTNPTTTATTAKQTTQQPAQDKNKKQSNFDYDLDFDDEDDDQQGDLEKDFKQDIEKQPQKNNPPPQKSKENEYDYDFDDEDEEHQQDQNPGQMTQEQMEQIMQAEQERELQNMELTYDLIQKTNEYVKKTRFGRSHKANLSNYNSYDYVIRLYEEYIQNLQVFLFDYPESMKLLDLYEAYINQQNEFEQLVEEYGDEIQKIYYENTKMTGFAPTTKLYFPLEANSIGFQLIEVNLMNQTVSYFYMVDENEEQLIQQLNEFHRFFTFTLGLDEFQASPVKVEDSTLKILQIYEQEHYLQYMCMLFPLVYEFMSDIAEIKIDQNTIDRIFYIQLSLELFYTELETNEEQVTEKFNSLLDQYCNHKEFAVNIQDYQELQSETLEQILNEMNQFKEQVLQSEEQKYGLVMFSISTGEIPFCFYFYVTKSADEKVPHEIGLFCLTMSDQINNMMVEQFDQLQEENVVFRPHVDSSRHNGLYDYREFTIATWAHLIEKKNFSPFIALNIINFSMIPYYITYKGLD</sequence>
<feature type="region of interest" description="Disordered" evidence="2">
    <location>
        <begin position="756"/>
        <end position="1186"/>
    </location>
</feature>
<evidence type="ECO:0000256" key="2">
    <source>
        <dbReference type="SAM" id="MobiDB-lite"/>
    </source>
</evidence>
<evidence type="ECO:0000256" key="1">
    <source>
        <dbReference type="SAM" id="Coils"/>
    </source>
</evidence>
<feature type="compositionally biased region" description="Basic and acidic residues" evidence="2">
    <location>
        <begin position="1302"/>
        <end position="1312"/>
    </location>
</feature>
<dbReference type="InParanoid" id="I7MG65"/>
<feature type="compositionally biased region" description="Acidic residues" evidence="2">
    <location>
        <begin position="1330"/>
        <end position="1340"/>
    </location>
</feature>
<feature type="coiled-coil region" evidence="1">
    <location>
        <begin position="1697"/>
        <end position="1759"/>
    </location>
</feature>
<name>I7MG65_TETTS</name>
<dbReference type="GeneID" id="7825945"/>
<feature type="compositionally biased region" description="Acidic residues" evidence="2">
    <location>
        <begin position="1292"/>
        <end position="1301"/>
    </location>
</feature>
<organism evidence="3 4">
    <name type="scientific">Tetrahymena thermophila (strain SB210)</name>
    <dbReference type="NCBI Taxonomy" id="312017"/>
    <lineage>
        <taxon>Eukaryota</taxon>
        <taxon>Sar</taxon>
        <taxon>Alveolata</taxon>
        <taxon>Ciliophora</taxon>
        <taxon>Intramacronucleata</taxon>
        <taxon>Oligohymenophorea</taxon>
        <taxon>Hymenostomatida</taxon>
        <taxon>Tetrahymenina</taxon>
        <taxon>Tetrahymenidae</taxon>
        <taxon>Tetrahymena</taxon>
    </lineage>
</organism>
<dbReference type="STRING" id="312017.I7MG65"/>
<feature type="compositionally biased region" description="Acidic residues" evidence="2">
    <location>
        <begin position="1390"/>
        <end position="1403"/>
    </location>
</feature>
<feature type="compositionally biased region" description="Polar residues" evidence="2">
    <location>
        <begin position="1345"/>
        <end position="1359"/>
    </location>
</feature>
<evidence type="ECO:0000313" key="3">
    <source>
        <dbReference type="EMBL" id="EAR84895.1"/>
    </source>
</evidence>
<reference evidence="4" key="1">
    <citation type="journal article" date="2006" name="PLoS Biol.">
        <title>Macronuclear genome sequence of the ciliate Tetrahymena thermophila, a model eukaryote.</title>
        <authorList>
            <person name="Eisen J.A."/>
            <person name="Coyne R.S."/>
            <person name="Wu M."/>
            <person name="Wu D."/>
            <person name="Thiagarajan M."/>
            <person name="Wortman J.R."/>
            <person name="Badger J.H."/>
            <person name="Ren Q."/>
            <person name="Amedeo P."/>
            <person name="Jones K.M."/>
            <person name="Tallon L.J."/>
            <person name="Delcher A.L."/>
            <person name="Salzberg S.L."/>
            <person name="Silva J.C."/>
            <person name="Haas B.J."/>
            <person name="Majoros W.H."/>
            <person name="Farzad M."/>
            <person name="Carlton J.M."/>
            <person name="Smith R.K. Jr."/>
            <person name="Garg J."/>
            <person name="Pearlman R.E."/>
            <person name="Karrer K.M."/>
            <person name="Sun L."/>
            <person name="Manning G."/>
            <person name="Elde N.C."/>
            <person name="Turkewitz A.P."/>
            <person name="Asai D.J."/>
            <person name="Wilkes D.E."/>
            <person name="Wang Y."/>
            <person name="Cai H."/>
            <person name="Collins K."/>
            <person name="Stewart B.A."/>
            <person name="Lee S.R."/>
            <person name="Wilamowska K."/>
            <person name="Weinberg Z."/>
            <person name="Ruzzo W.L."/>
            <person name="Wloga D."/>
            <person name="Gaertig J."/>
            <person name="Frankel J."/>
            <person name="Tsao C.-C."/>
            <person name="Gorovsky M.A."/>
            <person name="Keeling P.J."/>
            <person name="Waller R.F."/>
            <person name="Patron N.J."/>
            <person name="Cherry J.M."/>
            <person name="Stover N.A."/>
            <person name="Krieger C.J."/>
            <person name="del Toro C."/>
            <person name="Ryder H.F."/>
            <person name="Williamson S.C."/>
            <person name="Barbeau R.A."/>
            <person name="Hamilton E.P."/>
            <person name="Orias E."/>
        </authorList>
    </citation>
    <scope>NUCLEOTIDE SEQUENCE [LARGE SCALE GENOMIC DNA]</scope>
    <source>
        <strain evidence="4">SB210</strain>
    </source>
</reference>
<feature type="compositionally biased region" description="Basic and acidic residues" evidence="2">
    <location>
        <begin position="756"/>
        <end position="787"/>
    </location>
</feature>
<dbReference type="RefSeq" id="XP_001032558.1">
    <property type="nucleotide sequence ID" value="XM_001032558.1"/>
</dbReference>
<feature type="compositionally biased region" description="Basic and acidic residues" evidence="2">
    <location>
        <begin position="799"/>
        <end position="1003"/>
    </location>
</feature>
<feature type="compositionally biased region" description="Acidic residues" evidence="2">
    <location>
        <begin position="1238"/>
        <end position="1255"/>
    </location>
</feature>
<feature type="compositionally biased region" description="Basic and acidic residues" evidence="2">
    <location>
        <begin position="1319"/>
        <end position="1329"/>
    </location>
</feature>
<feature type="compositionally biased region" description="Basic and acidic residues" evidence="2">
    <location>
        <begin position="1161"/>
        <end position="1174"/>
    </location>
</feature>
<dbReference type="HOGENOM" id="CLU_236277_0_0_1"/>
<dbReference type="OrthoDB" id="311483at2759"/>
<dbReference type="eggNOG" id="ENOG502RT0X">
    <property type="taxonomic scope" value="Eukaryota"/>
</dbReference>
<dbReference type="OMA" id="EFTIATW"/>
<feature type="compositionally biased region" description="Low complexity" evidence="2">
    <location>
        <begin position="1360"/>
        <end position="1379"/>
    </location>
</feature>
<feature type="compositionally biased region" description="Basic and acidic residues" evidence="2">
    <location>
        <begin position="1404"/>
        <end position="1417"/>
    </location>
</feature>
<gene>
    <name evidence="3" type="ORF">TTHERM_00584510</name>
</gene>
<evidence type="ECO:0000313" key="4">
    <source>
        <dbReference type="Proteomes" id="UP000009168"/>
    </source>
</evidence>
<feature type="compositionally biased region" description="Basic and acidic residues" evidence="2">
    <location>
        <begin position="1011"/>
        <end position="1130"/>
    </location>
</feature>
<keyword evidence="1" id="KW-0175">Coiled coil</keyword>
<keyword evidence="4" id="KW-1185">Reference proteome</keyword>
<dbReference type="Proteomes" id="UP000009168">
    <property type="component" value="Unassembled WGS sequence"/>
</dbReference>
<dbReference type="KEGG" id="tet:TTHERM_00584510"/>
<accession>I7MG65</accession>
<feature type="compositionally biased region" description="Low complexity" evidence="2">
    <location>
        <begin position="1451"/>
        <end position="1461"/>
    </location>
</feature>
<dbReference type="EMBL" id="GG662510">
    <property type="protein sequence ID" value="EAR84895.1"/>
    <property type="molecule type" value="Genomic_DNA"/>
</dbReference>
<feature type="region of interest" description="Disordered" evidence="2">
    <location>
        <begin position="693"/>
        <end position="719"/>
    </location>
</feature>
<feature type="region of interest" description="Disordered" evidence="2">
    <location>
        <begin position="1216"/>
        <end position="1461"/>
    </location>
</feature>
<protein>
    <submittedName>
        <fullName evidence="3">Uncharacterized protein</fullName>
    </submittedName>
</protein>